<dbReference type="GO" id="GO:0015087">
    <property type="term" value="F:cobalt ion transmembrane transporter activity"/>
    <property type="evidence" value="ECO:0007669"/>
    <property type="project" value="TreeGrafter"/>
</dbReference>
<feature type="transmembrane region" description="Helical" evidence="5">
    <location>
        <begin position="216"/>
        <end position="236"/>
    </location>
</feature>
<reference evidence="6" key="1">
    <citation type="journal article" date="2020" name="Stud. Mycol.">
        <title>101 Dothideomycetes genomes: a test case for predicting lifestyles and emergence of pathogens.</title>
        <authorList>
            <person name="Haridas S."/>
            <person name="Albert R."/>
            <person name="Binder M."/>
            <person name="Bloem J."/>
            <person name="Labutti K."/>
            <person name="Salamov A."/>
            <person name="Andreopoulos B."/>
            <person name="Baker S."/>
            <person name="Barry K."/>
            <person name="Bills G."/>
            <person name="Bluhm B."/>
            <person name="Cannon C."/>
            <person name="Castanera R."/>
            <person name="Culley D."/>
            <person name="Daum C."/>
            <person name="Ezra D."/>
            <person name="Gonzalez J."/>
            <person name="Henrissat B."/>
            <person name="Kuo A."/>
            <person name="Liang C."/>
            <person name="Lipzen A."/>
            <person name="Lutzoni F."/>
            <person name="Magnuson J."/>
            <person name="Mondo S."/>
            <person name="Nolan M."/>
            <person name="Ohm R."/>
            <person name="Pangilinan J."/>
            <person name="Park H.-J."/>
            <person name="Ramirez L."/>
            <person name="Alfaro M."/>
            <person name="Sun H."/>
            <person name="Tritt A."/>
            <person name="Yoshinaga Y."/>
            <person name="Zwiers L.-H."/>
            <person name="Turgeon B."/>
            <person name="Goodwin S."/>
            <person name="Spatafora J."/>
            <person name="Crous P."/>
            <person name="Grigoriev I."/>
        </authorList>
    </citation>
    <scope>NUCLEOTIDE SEQUENCE</scope>
    <source>
        <strain evidence="6">CBS 183.55</strain>
    </source>
</reference>
<evidence type="ECO:0000313" key="7">
    <source>
        <dbReference type="Proteomes" id="UP000800082"/>
    </source>
</evidence>
<evidence type="ECO:0000256" key="3">
    <source>
        <dbReference type="ARBA" id="ARBA00022989"/>
    </source>
</evidence>
<accession>A0A6A5RYW1</accession>
<organism evidence="6 7">
    <name type="scientific">Didymella exigua CBS 183.55</name>
    <dbReference type="NCBI Taxonomy" id="1150837"/>
    <lineage>
        <taxon>Eukaryota</taxon>
        <taxon>Fungi</taxon>
        <taxon>Dikarya</taxon>
        <taxon>Ascomycota</taxon>
        <taxon>Pezizomycotina</taxon>
        <taxon>Dothideomycetes</taxon>
        <taxon>Pleosporomycetidae</taxon>
        <taxon>Pleosporales</taxon>
        <taxon>Pleosporineae</taxon>
        <taxon>Didymellaceae</taxon>
        <taxon>Didymella</taxon>
    </lineage>
</organism>
<dbReference type="GO" id="GO:0005886">
    <property type="term" value="C:plasma membrane"/>
    <property type="evidence" value="ECO:0007669"/>
    <property type="project" value="UniProtKB-SubCell"/>
</dbReference>
<gene>
    <name evidence="6" type="ORF">M421DRAFT_1398</name>
</gene>
<dbReference type="GeneID" id="54345113"/>
<protein>
    <recommendedName>
        <fullName evidence="8">Mg2+ transporter protein</fullName>
    </recommendedName>
</protein>
<evidence type="ECO:0000256" key="1">
    <source>
        <dbReference type="ARBA" id="ARBA00004651"/>
    </source>
</evidence>
<keyword evidence="7" id="KW-1185">Reference proteome</keyword>
<evidence type="ECO:0008006" key="8">
    <source>
        <dbReference type="Google" id="ProtNLM"/>
    </source>
</evidence>
<dbReference type="GO" id="GO:0015095">
    <property type="term" value="F:magnesium ion transmembrane transporter activity"/>
    <property type="evidence" value="ECO:0007669"/>
    <property type="project" value="TreeGrafter"/>
</dbReference>
<dbReference type="RefSeq" id="XP_033453061.1">
    <property type="nucleotide sequence ID" value="XM_033587467.1"/>
</dbReference>
<dbReference type="PANTHER" id="PTHR46494">
    <property type="entry name" value="CORA FAMILY METAL ION TRANSPORTER (EUROFUNG)"/>
    <property type="match status" value="1"/>
</dbReference>
<dbReference type="InterPro" id="IPR045863">
    <property type="entry name" value="CorA_TM1_TM2"/>
</dbReference>
<feature type="transmembrane region" description="Helical" evidence="5">
    <location>
        <begin position="183"/>
        <end position="204"/>
    </location>
</feature>
<comment type="subcellular location">
    <subcellularLocation>
        <location evidence="1">Cell membrane</location>
        <topology evidence="1">Multi-pass membrane protein</topology>
    </subcellularLocation>
</comment>
<dbReference type="InterPro" id="IPR002523">
    <property type="entry name" value="MgTranspt_CorA/ZnTranspt_ZntB"/>
</dbReference>
<dbReference type="Gene3D" id="1.20.58.340">
    <property type="entry name" value="Magnesium transport protein CorA, transmembrane region"/>
    <property type="match status" value="1"/>
</dbReference>
<dbReference type="AlphaFoldDB" id="A0A6A5RYW1"/>
<evidence type="ECO:0000256" key="2">
    <source>
        <dbReference type="ARBA" id="ARBA00022692"/>
    </source>
</evidence>
<dbReference type="OrthoDB" id="3231000at2759"/>
<evidence type="ECO:0000256" key="5">
    <source>
        <dbReference type="SAM" id="Phobius"/>
    </source>
</evidence>
<keyword evidence="3 5" id="KW-1133">Transmembrane helix</keyword>
<evidence type="ECO:0000256" key="4">
    <source>
        <dbReference type="ARBA" id="ARBA00023136"/>
    </source>
</evidence>
<dbReference type="SUPFAM" id="SSF144083">
    <property type="entry name" value="Magnesium transport protein CorA, transmembrane region"/>
    <property type="match status" value="1"/>
</dbReference>
<evidence type="ECO:0000313" key="6">
    <source>
        <dbReference type="EMBL" id="KAF1932813.1"/>
    </source>
</evidence>
<proteinExistence type="predicted"/>
<dbReference type="EMBL" id="ML978958">
    <property type="protein sequence ID" value="KAF1932813.1"/>
    <property type="molecule type" value="Genomic_DNA"/>
</dbReference>
<keyword evidence="2 5" id="KW-0812">Transmembrane</keyword>
<dbReference type="Proteomes" id="UP000800082">
    <property type="component" value="Unassembled WGS sequence"/>
</dbReference>
<name>A0A6A5RYW1_9PLEO</name>
<sequence>MFDQNGDSIATSLRDRLIALDRERPWSAEVYQGLGQIVQDVIFLVSVIRTTFLDEAMIHLQKISKQCLDKNFDPEKHLDYLRDLYDLLPLWSQVRRQLDGTKNLVAQFARHEISSFISGERDDRYFIKRLSVVDDQLRRCDDAADKTKNLINLIMNIASLQESKAAVRESQSANAFAESIQRITVLTFIYLPLTLASSILGMNVAQITGEGTHSQLWLYFVMAAALMAATFGGWYVSSIKFKDGRGLRDVFRKTKRTEKHVDPEAHRVKTWSSPQ</sequence>
<dbReference type="GO" id="GO:0050897">
    <property type="term" value="F:cobalt ion binding"/>
    <property type="evidence" value="ECO:0007669"/>
    <property type="project" value="TreeGrafter"/>
</dbReference>
<dbReference type="GO" id="GO:0000287">
    <property type="term" value="F:magnesium ion binding"/>
    <property type="evidence" value="ECO:0007669"/>
    <property type="project" value="TreeGrafter"/>
</dbReference>
<dbReference type="Pfam" id="PF01544">
    <property type="entry name" value="CorA"/>
    <property type="match status" value="1"/>
</dbReference>
<keyword evidence="4 5" id="KW-0472">Membrane</keyword>
<dbReference type="PANTHER" id="PTHR46494:SF1">
    <property type="entry name" value="CORA FAMILY METAL ION TRANSPORTER (EUROFUNG)"/>
    <property type="match status" value="1"/>
</dbReference>